<evidence type="ECO:0000313" key="2">
    <source>
        <dbReference type="EMBL" id="KMS94115.1"/>
    </source>
</evidence>
<accession>A0A0J8DTK9</accession>
<gene>
    <name evidence="2" type="ORF">BVRB_024650</name>
</gene>
<organism evidence="2 3">
    <name type="scientific">Beta vulgaris subsp. vulgaris</name>
    <name type="common">Beet</name>
    <dbReference type="NCBI Taxonomy" id="3555"/>
    <lineage>
        <taxon>Eukaryota</taxon>
        <taxon>Viridiplantae</taxon>
        <taxon>Streptophyta</taxon>
        <taxon>Embryophyta</taxon>
        <taxon>Tracheophyta</taxon>
        <taxon>Spermatophyta</taxon>
        <taxon>Magnoliopsida</taxon>
        <taxon>eudicotyledons</taxon>
        <taxon>Gunneridae</taxon>
        <taxon>Pentapetalae</taxon>
        <taxon>Caryophyllales</taxon>
        <taxon>Chenopodiaceae</taxon>
        <taxon>Betoideae</taxon>
        <taxon>Beta</taxon>
    </lineage>
</organism>
<feature type="compositionally biased region" description="Basic and acidic residues" evidence="1">
    <location>
        <begin position="96"/>
        <end position="106"/>
    </location>
</feature>
<dbReference type="EMBL" id="KQ096007">
    <property type="protein sequence ID" value="KMS94115.1"/>
    <property type="molecule type" value="Genomic_DNA"/>
</dbReference>
<protein>
    <recommendedName>
        <fullName evidence="4">DET1- and DDB1-associated protein 1</fullName>
    </recommendedName>
</protein>
<evidence type="ECO:0000256" key="1">
    <source>
        <dbReference type="SAM" id="MobiDB-lite"/>
    </source>
</evidence>
<proteinExistence type="predicted"/>
<evidence type="ECO:0008006" key="4">
    <source>
        <dbReference type="Google" id="ProtNLM"/>
    </source>
</evidence>
<feature type="compositionally biased region" description="Polar residues" evidence="1">
    <location>
        <begin position="108"/>
        <end position="123"/>
    </location>
</feature>
<evidence type="ECO:0000313" key="3">
    <source>
        <dbReference type="Proteomes" id="UP000035740"/>
    </source>
</evidence>
<sequence length="167" mass="18071">MLCAATFVVCRGSEVGKTFGSDHSLSLYHIMSRSMLSDLPSSGLLLSGGVHGPAVLLINHCPKQIQISDEPPVLVETDATHMLVRSLKIRREKELERSALKRHADAKSGSSPASKKQALSSTPAAARFSKRATRLQEAALQPVSNVPDSARRMRRRRTPASAQDSSD</sequence>
<name>A0A0J8DTK9_BETVV</name>
<keyword evidence="3" id="KW-1185">Reference proteome</keyword>
<dbReference type="AlphaFoldDB" id="A0A0J8DTK9"/>
<dbReference type="Gramene" id="KMS94115">
    <property type="protein sequence ID" value="KMS94115"/>
    <property type="gene ID" value="BVRB_024650"/>
</dbReference>
<reference evidence="2 3" key="1">
    <citation type="journal article" date="2014" name="Nature">
        <title>The genome of the recently domesticated crop plant sugar beet (Beta vulgaris).</title>
        <authorList>
            <person name="Dohm J.C."/>
            <person name="Minoche A.E."/>
            <person name="Holtgrawe D."/>
            <person name="Capella-Gutierrez S."/>
            <person name="Zakrzewski F."/>
            <person name="Tafer H."/>
            <person name="Rupp O."/>
            <person name="Sorensen T.R."/>
            <person name="Stracke R."/>
            <person name="Reinhardt R."/>
            <person name="Goesmann A."/>
            <person name="Kraft T."/>
            <person name="Schulz B."/>
            <person name="Stadler P.F."/>
            <person name="Schmidt T."/>
            <person name="Gabaldon T."/>
            <person name="Lehrach H."/>
            <person name="Weisshaar B."/>
            <person name="Himmelbauer H."/>
        </authorList>
    </citation>
    <scope>NUCLEOTIDE SEQUENCE [LARGE SCALE GENOMIC DNA]</scope>
    <source>
        <tissue evidence="2">Taproot</tissue>
    </source>
</reference>
<dbReference type="Proteomes" id="UP000035740">
    <property type="component" value="Unassembled WGS sequence"/>
</dbReference>
<feature type="region of interest" description="Disordered" evidence="1">
    <location>
        <begin position="96"/>
        <end position="167"/>
    </location>
</feature>